<dbReference type="GO" id="GO:1902201">
    <property type="term" value="P:negative regulation of bacterial-type flagellum-dependent cell motility"/>
    <property type="evidence" value="ECO:0007669"/>
    <property type="project" value="TreeGrafter"/>
</dbReference>
<dbReference type="Pfam" id="PF20966">
    <property type="entry name" value="MASE6"/>
    <property type="match status" value="1"/>
</dbReference>
<evidence type="ECO:0000313" key="7">
    <source>
        <dbReference type="Proteomes" id="UP000246964"/>
    </source>
</evidence>
<comment type="catalytic activity">
    <reaction evidence="3">
        <text>2 GTP = 3',3'-c-di-GMP + 2 diphosphate</text>
        <dbReference type="Rhea" id="RHEA:24898"/>
        <dbReference type="ChEBI" id="CHEBI:33019"/>
        <dbReference type="ChEBI" id="CHEBI:37565"/>
        <dbReference type="ChEBI" id="CHEBI:58805"/>
        <dbReference type="EC" id="2.7.7.65"/>
    </reaction>
</comment>
<accession>A0A317Q2W3</accession>
<feature type="transmembrane region" description="Helical" evidence="4">
    <location>
        <begin position="108"/>
        <end position="124"/>
    </location>
</feature>
<dbReference type="Gene3D" id="3.30.70.270">
    <property type="match status" value="1"/>
</dbReference>
<dbReference type="GO" id="GO:0052621">
    <property type="term" value="F:diguanylate cyclase activity"/>
    <property type="evidence" value="ECO:0007669"/>
    <property type="project" value="UniProtKB-EC"/>
</dbReference>
<dbReference type="OrthoDB" id="9812260at2"/>
<keyword evidence="4" id="KW-1133">Transmembrane helix</keyword>
<dbReference type="InterPro" id="IPR029787">
    <property type="entry name" value="Nucleotide_cyclase"/>
</dbReference>
<evidence type="ECO:0000256" key="1">
    <source>
        <dbReference type="ARBA" id="ARBA00001946"/>
    </source>
</evidence>
<keyword evidence="4" id="KW-0472">Membrane</keyword>
<feature type="transmembrane region" description="Helical" evidence="4">
    <location>
        <begin position="155"/>
        <end position="175"/>
    </location>
</feature>
<dbReference type="PROSITE" id="PS50887">
    <property type="entry name" value="GGDEF"/>
    <property type="match status" value="1"/>
</dbReference>
<name>A0A317Q2W3_9GAMM</name>
<dbReference type="InterPro" id="IPR050469">
    <property type="entry name" value="Diguanylate_Cyclase"/>
</dbReference>
<dbReference type="SMART" id="SM00267">
    <property type="entry name" value="GGDEF"/>
    <property type="match status" value="1"/>
</dbReference>
<comment type="caution">
    <text evidence="6">The sequence shown here is derived from an EMBL/GenBank/DDBJ whole genome shotgun (WGS) entry which is preliminary data.</text>
</comment>
<dbReference type="PANTHER" id="PTHR45138">
    <property type="entry name" value="REGULATORY COMPONENTS OF SENSORY TRANSDUCTION SYSTEM"/>
    <property type="match status" value="1"/>
</dbReference>
<dbReference type="NCBIfam" id="TIGR00254">
    <property type="entry name" value="GGDEF"/>
    <property type="match status" value="1"/>
</dbReference>
<comment type="cofactor">
    <cofactor evidence="1">
        <name>Mg(2+)</name>
        <dbReference type="ChEBI" id="CHEBI:18420"/>
    </cofactor>
</comment>
<evidence type="ECO:0000256" key="3">
    <source>
        <dbReference type="ARBA" id="ARBA00034247"/>
    </source>
</evidence>
<protein>
    <recommendedName>
        <fullName evidence="2">diguanylate cyclase</fullName>
        <ecNumber evidence="2">2.7.7.65</ecNumber>
    </recommendedName>
</protein>
<dbReference type="RefSeq" id="WP_110076641.1">
    <property type="nucleotide sequence ID" value="NZ_QGTT01000017.1"/>
</dbReference>
<feature type="transmembrane region" description="Helical" evidence="4">
    <location>
        <begin position="131"/>
        <end position="149"/>
    </location>
</feature>
<feature type="transmembrane region" description="Helical" evidence="4">
    <location>
        <begin position="83"/>
        <end position="102"/>
    </location>
</feature>
<dbReference type="EC" id="2.7.7.65" evidence="2"/>
<dbReference type="InterPro" id="IPR000160">
    <property type="entry name" value="GGDEF_dom"/>
</dbReference>
<dbReference type="SUPFAM" id="SSF55073">
    <property type="entry name" value="Nucleotide cyclase"/>
    <property type="match status" value="1"/>
</dbReference>
<dbReference type="FunFam" id="3.30.70.270:FF:000001">
    <property type="entry name" value="Diguanylate cyclase domain protein"/>
    <property type="match status" value="1"/>
</dbReference>
<dbReference type="PANTHER" id="PTHR45138:SF9">
    <property type="entry name" value="DIGUANYLATE CYCLASE DGCM-RELATED"/>
    <property type="match status" value="1"/>
</dbReference>
<dbReference type="Pfam" id="PF00990">
    <property type="entry name" value="GGDEF"/>
    <property type="match status" value="1"/>
</dbReference>
<feature type="domain" description="GGDEF" evidence="5">
    <location>
        <begin position="230"/>
        <end position="370"/>
    </location>
</feature>
<evidence type="ECO:0000259" key="5">
    <source>
        <dbReference type="PROSITE" id="PS50887"/>
    </source>
</evidence>
<dbReference type="AlphaFoldDB" id="A0A317Q2W3"/>
<feature type="transmembrane region" description="Helical" evidence="4">
    <location>
        <begin position="29"/>
        <end position="47"/>
    </location>
</feature>
<dbReference type="GO" id="GO:0005886">
    <property type="term" value="C:plasma membrane"/>
    <property type="evidence" value="ECO:0007669"/>
    <property type="project" value="TreeGrafter"/>
</dbReference>
<dbReference type="Proteomes" id="UP000246964">
    <property type="component" value="Unassembled WGS sequence"/>
</dbReference>
<dbReference type="GO" id="GO:0043709">
    <property type="term" value="P:cell adhesion involved in single-species biofilm formation"/>
    <property type="evidence" value="ECO:0007669"/>
    <property type="project" value="TreeGrafter"/>
</dbReference>
<proteinExistence type="predicted"/>
<gene>
    <name evidence="6" type="ORF">DET45_11737</name>
</gene>
<dbReference type="CDD" id="cd01949">
    <property type="entry name" value="GGDEF"/>
    <property type="match status" value="1"/>
</dbReference>
<dbReference type="InterPro" id="IPR043128">
    <property type="entry name" value="Rev_trsase/Diguanyl_cyclase"/>
</dbReference>
<keyword evidence="7" id="KW-1185">Reference proteome</keyword>
<evidence type="ECO:0000256" key="2">
    <source>
        <dbReference type="ARBA" id="ARBA00012528"/>
    </source>
</evidence>
<dbReference type="EMBL" id="QGTT01000017">
    <property type="protein sequence ID" value="PWW09770.1"/>
    <property type="molecule type" value="Genomic_DNA"/>
</dbReference>
<reference evidence="6 7" key="1">
    <citation type="submission" date="2018-05" db="EMBL/GenBank/DDBJ databases">
        <title>Freshwater and sediment microbial communities from various areas in North America, analyzing microbe dynamics in response to fracking.</title>
        <authorList>
            <person name="Lamendella R."/>
        </authorList>
    </citation>
    <scope>NUCLEOTIDE SEQUENCE [LARGE SCALE GENOMIC DNA]</scope>
    <source>
        <strain evidence="6 7">125B1</strain>
    </source>
</reference>
<keyword evidence="4" id="KW-0812">Transmembrane</keyword>
<organism evidence="6 7">
    <name type="scientific">Pseudidiomarina maritima</name>
    <dbReference type="NCBI Taxonomy" id="519453"/>
    <lineage>
        <taxon>Bacteria</taxon>
        <taxon>Pseudomonadati</taxon>
        <taxon>Pseudomonadota</taxon>
        <taxon>Gammaproteobacteria</taxon>
        <taxon>Alteromonadales</taxon>
        <taxon>Idiomarinaceae</taxon>
        <taxon>Pseudidiomarina</taxon>
    </lineage>
</organism>
<evidence type="ECO:0000256" key="4">
    <source>
        <dbReference type="SAM" id="Phobius"/>
    </source>
</evidence>
<dbReference type="InterPro" id="IPR048435">
    <property type="entry name" value="MASE6"/>
</dbReference>
<sequence>MDAIKSYLSWWVIPHQFEPEDLRYRQVQLLQAVLAFLQVYFVFFVLLNSLVLLLFDMALVDLVAAVLVTAVQRYTKSTLNIRLAGQLTVGLIISFLLVYLHVAEGRNYSYYWLTIVPSLSFFLLGGRQAIYINLLFFSYVIGFLLWRAPEWSEHSFNLASLFNITLATTFLVMTIRHHERTRAAAQIILEDKNKQLTLLATTDRLTELYNRSHLDHMLGHLVSQAKRQQQPLAVIMIDADLFKLINDEFGHLVGDQALIELAKLLRNNVREADILGRWGGEEFLIICPQTNSKEVAELAERIRVNVGNHSFTNLQLNLTLSLGTAVLTPELAAASGKSTSALAVELIQHADNALYKAKHGGRNCVVSSSY</sequence>
<evidence type="ECO:0000313" key="6">
    <source>
        <dbReference type="EMBL" id="PWW09770.1"/>
    </source>
</evidence>